<keyword evidence="1" id="KW-1133">Transmembrane helix</keyword>
<sequence>MSMAFIASVIGDSAVSGAAEAAKSLAGNYWILIAAVALIVVTVIIFLVLRQIVINSVLGFVVWGVIHFVFNIELPFFPALVSAAIGGPAGIATVLLLKFLGVG</sequence>
<organism evidence="2 3">
    <name type="scientific">Candidatus Iainarchaeum sp</name>
    <dbReference type="NCBI Taxonomy" id="3101447"/>
    <lineage>
        <taxon>Archaea</taxon>
        <taxon>Candidatus Iainarchaeota</taxon>
        <taxon>Candidatus Iainarchaeia</taxon>
        <taxon>Candidatus Iainarchaeales</taxon>
        <taxon>Candidatus Iainarchaeaceae</taxon>
        <taxon>Candidatus Iainarchaeum</taxon>
    </lineage>
</organism>
<keyword evidence="1" id="KW-0472">Membrane</keyword>
<proteinExistence type="predicted"/>
<comment type="caution">
    <text evidence="2">The sequence shown here is derived from an EMBL/GenBank/DDBJ whole genome shotgun (WGS) entry which is preliminary data.</text>
</comment>
<reference evidence="2" key="2">
    <citation type="submission" date="2021-05" db="EMBL/GenBank/DDBJ databases">
        <title>Protein family content uncovers lineage relationships and bacterial pathway maintenance mechanisms in DPANN archaea.</title>
        <authorList>
            <person name="Castelle C.J."/>
            <person name="Meheust R."/>
            <person name="Jaffe A.L."/>
            <person name="Seitz K."/>
            <person name="Gong X."/>
            <person name="Baker B.J."/>
            <person name="Banfield J.F."/>
        </authorList>
    </citation>
    <scope>NUCLEOTIDE SEQUENCE</scope>
    <source>
        <strain evidence="2">RIFCSPHIGHO2_01_FULL_AR10_44_11</strain>
    </source>
</reference>
<name>A0A8T4KVK6_9ARCH</name>
<protein>
    <submittedName>
        <fullName evidence="2">Uncharacterized protein</fullName>
    </submittedName>
</protein>
<feature type="transmembrane region" description="Helical" evidence="1">
    <location>
        <begin position="76"/>
        <end position="97"/>
    </location>
</feature>
<accession>A0A8T4KVK6</accession>
<dbReference type="AlphaFoldDB" id="A0A8T4KVK6"/>
<dbReference type="Proteomes" id="UP000677687">
    <property type="component" value="Unassembled WGS sequence"/>
</dbReference>
<evidence type="ECO:0000313" key="2">
    <source>
        <dbReference type="EMBL" id="MBS3057582.1"/>
    </source>
</evidence>
<keyword evidence="1" id="KW-0812">Transmembrane</keyword>
<feature type="transmembrane region" description="Helical" evidence="1">
    <location>
        <begin position="28"/>
        <end position="47"/>
    </location>
</feature>
<evidence type="ECO:0000313" key="3">
    <source>
        <dbReference type="Proteomes" id="UP000677687"/>
    </source>
</evidence>
<gene>
    <name evidence="2" type="ORF">J4415_03040</name>
</gene>
<evidence type="ECO:0000256" key="1">
    <source>
        <dbReference type="SAM" id="Phobius"/>
    </source>
</evidence>
<dbReference type="EMBL" id="JAGVWD010000044">
    <property type="protein sequence ID" value="MBS3057582.1"/>
    <property type="molecule type" value="Genomic_DNA"/>
</dbReference>
<reference evidence="2" key="1">
    <citation type="submission" date="2021-03" db="EMBL/GenBank/DDBJ databases">
        <authorList>
            <person name="Jaffe A."/>
        </authorList>
    </citation>
    <scope>NUCLEOTIDE SEQUENCE</scope>
    <source>
        <strain evidence="2">RIFCSPHIGHO2_01_FULL_AR10_44_11</strain>
    </source>
</reference>
<feature type="transmembrane region" description="Helical" evidence="1">
    <location>
        <begin position="52"/>
        <end position="70"/>
    </location>
</feature>